<dbReference type="EMBL" id="JAESWC010000014">
    <property type="protein sequence ID" value="MBL4937460.1"/>
    <property type="molecule type" value="Genomic_DNA"/>
</dbReference>
<gene>
    <name evidence="2" type="ORF">JK636_17200</name>
</gene>
<dbReference type="Pfam" id="PF01726">
    <property type="entry name" value="LexA_DNA_bind"/>
    <property type="match status" value="1"/>
</dbReference>
<protein>
    <recommendedName>
        <fullName evidence="1">LexA repressor DNA-binding domain-containing protein</fullName>
    </recommendedName>
</protein>
<feature type="domain" description="LexA repressor DNA-binding" evidence="1">
    <location>
        <begin position="3"/>
        <end position="34"/>
    </location>
</feature>
<comment type="caution">
    <text evidence="2">The sequence shown here is derived from an EMBL/GenBank/DDBJ whole genome shotgun (WGS) entry which is preliminary data.</text>
</comment>
<organism evidence="2 3">
    <name type="scientific">Clostridium rhizosphaerae</name>
    <dbReference type="NCBI Taxonomy" id="2803861"/>
    <lineage>
        <taxon>Bacteria</taxon>
        <taxon>Bacillati</taxon>
        <taxon>Bacillota</taxon>
        <taxon>Clostridia</taxon>
        <taxon>Eubacteriales</taxon>
        <taxon>Clostridiaceae</taxon>
        <taxon>Clostridium</taxon>
    </lineage>
</organism>
<dbReference type="InterPro" id="IPR006199">
    <property type="entry name" value="LexA_DNA-bd_dom"/>
</dbReference>
<evidence type="ECO:0000313" key="3">
    <source>
        <dbReference type="Proteomes" id="UP000632377"/>
    </source>
</evidence>
<dbReference type="Gene3D" id="1.10.10.10">
    <property type="entry name" value="Winged helix-like DNA-binding domain superfamily/Winged helix DNA-binding domain"/>
    <property type="match status" value="1"/>
</dbReference>
<dbReference type="InterPro" id="IPR036388">
    <property type="entry name" value="WH-like_DNA-bd_sf"/>
</dbReference>
<dbReference type="Proteomes" id="UP000632377">
    <property type="component" value="Unassembled WGS sequence"/>
</dbReference>
<name>A0ABS1TDP9_9CLOT</name>
<keyword evidence="3" id="KW-1185">Reference proteome</keyword>
<sequence>MSNKLSEKQKNVLEIISIYIDDNKISPTTRELMHLF</sequence>
<reference evidence="2 3" key="1">
    <citation type="submission" date="2021-01" db="EMBL/GenBank/DDBJ databases">
        <title>Genome public.</title>
        <authorList>
            <person name="Liu C."/>
            <person name="Sun Q."/>
        </authorList>
    </citation>
    <scope>NUCLEOTIDE SEQUENCE [LARGE SCALE GENOMIC DNA]</scope>
    <source>
        <strain evidence="2 3">YIM B02515</strain>
    </source>
</reference>
<accession>A0ABS1TDP9</accession>
<evidence type="ECO:0000259" key="1">
    <source>
        <dbReference type="Pfam" id="PF01726"/>
    </source>
</evidence>
<evidence type="ECO:0000313" key="2">
    <source>
        <dbReference type="EMBL" id="MBL4937460.1"/>
    </source>
</evidence>
<proteinExistence type="predicted"/>